<organism>
    <name type="scientific">Pyricularia oryzae (strain P131)</name>
    <name type="common">Rice blast fungus</name>
    <name type="synonym">Magnaporthe oryzae</name>
    <dbReference type="NCBI Taxonomy" id="1143193"/>
    <lineage>
        <taxon>Eukaryota</taxon>
        <taxon>Fungi</taxon>
        <taxon>Dikarya</taxon>
        <taxon>Ascomycota</taxon>
        <taxon>Pezizomycotina</taxon>
        <taxon>Sordariomycetes</taxon>
        <taxon>Sordariomycetidae</taxon>
        <taxon>Magnaporthales</taxon>
        <taxon>Pyriculariaceae</taxon>
        <taxon>Pyricularia</taxon>
    </lineage>
</organism>
<accession>L7IYJ0</accession>
<name>L7IYJ0_PYRO1</name>
<evidence type="ECO:0000313" key="1">
    <source>
        <dbReference type="EMBL" id="ELQ60659.1"/>
    </source>
</evidence>
<gene>
    <name evidence="1" type="ORF">OOW_P131scaffold01269g1</name>
</gene>
<protein>
    <submittedName>
        <fullName evidence="1">Uncharacterized protein</fullName>
    </submittedName>
</protein>
<dbReference type="EMBL" id="JH794368">
    <property type="protein sequence ID" value="ELQ60659.1"/>
    <property type="molecule type" value="Genomic_DNA"/>
</dbReference>
<dbReference type="AlphaFoldDB" id="L7IYJ0"/>
<reference evidence="1" key="1">
    <citation type="journal article" date="2012" name="PLoS Genet.">
        <title>Comparative analysis of the genomes of two field isolates of the rice blast fungus Magnaporthe oryzae.</title>
        <authorList>
            <person name="Xue M."/>
            <person name="Yang J."/>
            <person name="Li Z."/>
            <person name="Hu S."/>
            <person name="Yao N."/>
            <person name="Dean R.A."/>
            <person name="Zhao W."/>
            <person name="Shen M."/>
            <person name="Zhang H."/>
            <person name="Li C."/>
            <person name="Liu L."/>
            <person name="Cao L."/>
            <person name="Xu X."/>
            <person name="Xing Y."/>
            <person name="Hsiang T."/>
            <person name="Zhang Z."/>
            <person name="Xu J.R."/>
            <person name="Peng Y.L."/>
        </authorList>
    </citation>
    <scope>NUCLEOTIDE SEQUENCE [LARGE SCALE GENOMIC DNA]</scope>
    <source>
        <strain evidence="1">P131</strain>
    </source>
</reference>
<sequence length="93" mass="9884">MYHLSVDLDMQKRNPIYGAGAASCGIQGCIVAIRPLRAGNDPNTAGWLGRASQVNPSAQPRLTWTGGAAVAIVTSSLGKPMFRTLMPSRWIST</sequence>
<proteinExistence type="predicted"/>